<feature type="compositionally biased region" description="Polar residues" evidence="7">
    <location>
        <begin position="460"/>
        <end position="484"/>
    </location>
</feature>
<keyword evidence="1" id="KW-0217">Developmental protein</keyword>
<dbReference type="VEuPathDB" id="VectorBase:BGLB011411"/>
<dbReference type="InterPro" id="IPR009057">
    <property type="entry name" value="Homeodomain-like_sf"/>
</dbReference>
<feature type="compositionally biased region" description="Polar residues" evidence="7">
    <location>
        <begin position="779"/>
        <end position="796"/>
    </location>
</feature>
<dbReference type="FunFam" id="1.10.10.60:FF:000176">
    <property type="entry name" value="pancreas/duodenum homeobox protein 1"/>
    <property type="match status" value="1"/>
</dbReference>
<keyword evidence="4 5" id="KW-0539">Nucleus</keyword>
<dbReference type="EnsemblMetazoa" id="BGLB011411-RB">
    <property type="protein sequence ID" value="BGLB011411-PB"/>
    <property type="gene ID" value="BGLB011411"/>
</dbReference>
<dbReference type="STRING" id="6526.A0A2C9K150"/>
<evidence type="ECO:0000256" key="2">
    <source>
        <dbReference type="ARBA" id="ARBA00023125"/>
    </source>
</evidence>
<dbReference type="InterPro" id="IPR020479">
    <property type="entry name" value="HD_metazoa"/>
</dbReference>
<feature type="compositionally biased region" description="Basic and acidic residues" evidence="7">
    <location>
        <begin position="340"/>
        <end position="353"/>
    </location>
</feature>
<evidence type="ECO:0000256" key="6">
    <source>
        <dbReference type="RuleBase" id="RU000682"/>
    </source>
</evidence>
<dbReference type="InterPro" id="IPR001356">
    <property type="entry name" value="HD"/>
</dbReference>
<dbReference type="Proteomes" id="UP000076420">
    <property type="component" value="Unassembled WGS sequence"/>
</dbReference>
<feature type="region of interest" description="Disordered" evidence="7">
    <location>
        <begin position="403"/>
        <end position="571"/>
    </location>
</feature>
<dbReference type="InterPro" id="IPR017970">
    <property type="entry name" value="Homeobox_CS"/>
</dbReference>
<proteinExistence type="predicted"/>
<evidence type="ECO:0000313" key="10">
    <source>
        <dbReference type="Proteomes" id="UP000076420"/>
    </source>
</evidence>
<dbReference type="PROSITE" id="PS50071">
    <property type="entry name" value="HOMEOBOX_2"/>
    <property type="match status" value="1"/>
</dbReference>
<dbReference type="PANTHER" id="PTHR45664">
    <property type="entry name" value="PROTEIN ZERKNUELLT 1-RELATED"/>
    <property type="match status" value="1"/>
</dbReference>
<feature type="DNA-binding region" description="Homeobox" evidence="5">
    <location>
        <begin position="238"/>
        <end position="297"/>
    </location>
</feature>
<dbReference type="Gene3D" id="1.10.10.60">
    <property type="entry name" value="Homeodomain-like"/>
    <property type="match status" value="1"/>
</dbReference>
<dbReference type="PANTHER" id="PTHR45664:SF2">
    <property type="entry name" value="HOMEOTIC PROTEIN PROBOSCIPEDIA"/>
    <property type="match status" value="1"/>
</dbReference>
<keyword evidence="2 5" id="KW-0238">DNA-binding</keyword>
<dbReference type="PRINTS" id="PR00024">
    <property type="entry name" value="HOMEOBOX"/>
</dbReference>
<feature type="compositionally biased region" description="Basic and acidic residues" evidence="7">
    <location>
        <begin position="542"/>
        <end position="554"/>
    </location>
</feature>
<evidence type="ECO:0000313" key="9">
    <source>
        <dbReference type="EnsemblMetazoa" id="BGLB011411-PB"/>
    </source>
</evidence>
<comment type="subcellular location">
    <subcellularLocation>
        <location evidence="5 6">Nucleus</location>
    </subcellularLocation>
</comment>
<feature type="compositionally biased region" description="Low complexity" evidence="7">
    <location>
        <begin position="528"/>
        <end position="538"/>
    </location>
</feature>
<dbReference type="VEuPathDB" id="VectorBase:BGLAX_048092"/>
<feature type="region of interest" description="Disordered" evidence="7">
    <location>
        <begin position="212"/>
        <end position="241"/>
    </location>
</feature>
<evidence type="ECO:0000259" key="8">
    <source>
        <dbReference type="PROSITE" id="PS50071"/>
    </source>
</evidence>
<feature type="compositionally biased region" description="Polar residues" evidence="7">
    <location>
        <begin position="430"/>
        <end position="452"/>
    </location>
</feature>
<evidence type="ECO:0000256" key="5">
    <source>
        <dbReference type="PROSITE-ProRule" id="PRU00108"/>
    </source>
</evidence>
<feature type="domain" description="Homeobox" evidence="8">
    <location>
        <begin position="236"/>
        <end position="296"/>
    </location>
</feature>
<accession>A0A2C9K150</accession>
<dbReference type="PROSITE" id="PS00027">
    <property type="entry name" value="HOMEOBOX_1"/>
    <property type="match status" value="1"/>
</dbReference>
<reference evidence="9" key="1">
    <citation type="submission" date="2020-05" db="UniProtKB">
        <authorList>
            <consortium name="EnsemblMetazoa"/>
        </authorList>
    </citation>
    <scope>IDENTIFICATION</scope>
    <source>
        <strain evidence="9">BB02</strain>
    </source>
</reference>
<organism evidence="9 10">
    <name type="scientific">Biomphalaria glabrata</name>
    <name type="common">Bloodfluke planorb</name>
    <name type="synonym">Freshwater snail</name>
    <dbReference type="NCBI Taxonomy" id="6526"/>
    <lineage>
        <taxon>Eukaryota</taxon>
        <taxon>Metazoa</taxon>
        <taxon>Spiralia</taxon>
        <taxon>Lophotrochozoa</taxon>
        <taxon>Mollusca</taxon>
        <taxon>Gastropoda</taxon>
        <taxon>Heterobranchia</taxon>
        <taxon>Euthyneura</taxon>
        <taxon>Panpulmonata</taxon>
        <taxon>Hygrophila</taxon>
        <taxon>Lymnaeoidea</taxon>
        <taxon>Planorbidae</taxon>
        <taxon>Biomphalaria</taxon>
    </lineage>
</organism>
<feature type="region of interest" description="Disordered" evidence="7">
    <location>
        <begin position="293"/>
        <end position="366"/>
    </location>
</feature>
<dbReference type="GO" id="GO:0000981">
    <property type="term" value="F:DNA-binding transcription factor activity, RNA polymerase II-specific"/>
    <property type="evidence" value="ECO:0007669"/>
    <property type="project" value="InterPro"/>
</dbReference>
<protein>
    <recommendedName>
        <fullName evidence="8">Homeobox domain-containing protein</fullName>
    </recommendedName>
</protein>
<name>A0A2C9K150_BIOGL</name>
<evidence type="ECO:0000256" key="1">
    <source>
        <dbReference type="ARBA" id="ARBA00022473"/>
    </source>
</evidence>
<dbReference type="SMART" id="SM00389">
    <property type="entry name" value="HOX"/>
    <property type="match status" value="1"/>
</dbReference>
<dbReference type="AlphaFoldDB" id="A0A2C9K150"/>
<dbReference type="SUPFAM" id="SSF46689">
    <property type="entry name" value="Homeodomain-like"/>
    <property type="match status" value="1"/>
</dbReference>
<dbReference type="KEGG" id="bgt:106076791"/>
<feature type="compositionally biased region" description="Low complexity" evidence="7">
    <location>
        <begin position="224"/>
        <end position="238"/>
    </location>
</feature>
<evidence type="ECO:0000256" key="7">
    <source>
        <dbReference type="SAM" id="MobiDB-lite"/>
    </source>
</evidence>
<dbReference type="CDD" id="cd00086">
    <property type="entry name" value="homeodomain"/>
    <property type="match status" value="1"/>
</dbReference>
<dbReference type="GO" id="GO:0005634">
    <property type="term" value="C:nucleus"/>
    <property type="evidence" value="ECO:0007669"/>
    <property type="project" value="UniProtKB-SubCell"/>
</dbReference>
<gene>
    <name evidence="9" type="primary">106076791</name>
</gene>
<keyword evidence="3 5" id="KW-0371">Homeobox</keyword>
<dbReference type="OrthoDB" id="6159439at2759"/>
<dbReference type="GO" id="GO:0048513">
    <property type="term" value="P:animal organ development"/>
    <property type="evidence" value="ECO:0007669"/>
    <property type="project" value="UniProtKB-ARBA"/>
</dbReference>
<evidence type="ECO:0000256" key="3">
    <source>
        <dbReference type="ARBA" id="ARBA00023155"/>
    </source>
</evidence>
<feature type="region of interest" description="Disordered" evidence="7">
    <location>
        <begin position="873"/>
        <end position="898"/>
    </location>
</feature>
<feature type="region of interest" description="Disordered" evidence="7">
    <location>
        <begin position="772"/>
        <end position="796"/>
    </location>
</feature>
<evidence type="ECO:0000256" key="4">
    <source>
        <dbReference type="ARBA" id="ARBA00023242"/>
    </source>
</evidence>
<dbReference type="GO" id="GO:0000978">
    <property type="term" value="F:RNA polymerase II cis-regulatory region sequence-specific DNA binding"/>
    <property type="evidence" value="ECO:0007669"/>
    <property type="project" value="TreeGrafter"/>
</dbReference>
<dbReference type="Pfam" id="PF00046">
    <property type="entry name" value="Homeodomain"/>
    <property type="match status" value="1"/>
</dbReference>
<sequence>MMSATAIPVFCDAFSCSGPVSPIKSFTHSPFCASLDDTSGARPPENLARPYGAPSLDAGMTIERVAPRSGSREYGDPVPRRDCELEMTASPHQEVTTASAVSPALDSPLIQTHPYINCSGGDRVSQGYGAHRYDRMSTPLSYHGAVDGLDSNGHSNHVEMHGQMMTNNGVAELDFGWIDKKNGMLETSKNEESNPVNIQQQCISTGISMTSYLSEDDSAPPNQAANTSGNSTSSATGSRRLRTAYTNNQLLELEKEFHFNKYLCRPRRIEIAASLDLTERQVKVWFQNRRMKYKRQSNGSKGKGGSRDSDMEDGETNDSSNIEGEDAAPVHASDLQNGEVKVEKENGAEDNVKVNESVNSEKAMAKKESVMCKLDPEAEKRIVSVVDNFLELKSPKLFDCSLQPCSRKRKHPSSKGSKDVKQGPAELNIQVETGQPSPSPQISTHSNASSHDSGLCSPESLHSNTSPAPSHIYQNHQHHGTQPSIGVCSERTCPPPKQNNGTLQVKCEIPSRYDQQSVSVSGKRRKAQSSNASANRQAPTDFTHKQKGRSDKKMHSPFTLQSQPGFQDPSYDLRSLDQYPDCSQQFRPGRTAYESDPLRGQSDLFSASHITTSRSDSAPFSGTDAHRRSPILRQSCAAAGTTSVSLHDFSMTLSPGDSRNLHTSSQGGSFYYQQGYPGYSNTYSGFSNGTAIRNPTYNGGNIYIPRTVYSPADNAEIDQGEHYQSYRDTNAIYYNNSTLSCDGGGQNNNRLSGADSGLGLQQHVSTFDVGYFKPDSRHTTAPSRSPQPPCYTNNAAAPSAVDAPLYQAPLQDRLVQTHVRHPISVGVDVAPSYHNNKNMASMKSDPSNHVYQYGAGFNPRSFVAYSSADNSGLAGTSNENNNGYQVHQKRSPSNVKQQQGKDVGINMAVHNTDNNSTSGQCRLVSPSCQANARDSMTDSVKQNMMSKAADFVSGQLSGPPYVHSTFSVASGNYYNKDGYSDWYAPSKCTYAGDPGYNMEDRGDYFKTIDSPGTHGQYDKLQTAMCRPAAYGDPVLSPPPLSGYGGFYGPCSTPPVSTPRGNPYYADAYHLGNNNNSNNFCSNIIDGYSSGPDFQSIVNL</sequence>